<dbReference type="InterPro" id="IPR000396">
    <property type="entry name" value="Pdiesterase2"/>
</dbReference>
<dbReference type="PANTHER" id="PTHR46018:SF2">
    <property type="entry name" value="ZINC PHOSPHODIESTERASE ELAC PROTEIN 1"/>
    <property type="match status" value="1"/>
</dbReference>
<evidence type="ECO:0000259" key="1">
    <source>
        <dbReference type="SMART" id="SM00849"/>
    </source>
</evidence>
<comment type="caution">
    <text evidence="2">The sequence shown here is derived from an EMBL/GenBank/DDBJ whole genome shotgun (WGS) entry which is preliminary data.</text>
</comment>
<evidence type="ECO:0000313" key="2">
    <source>
        <dbReference type="EMBL" id="MCE8022412.1"/>
    </source>
</evidence>
<gene>
    <name evidence="2" type="ORF">HOP51_20205</name>
</gene>
<accession>A0ABS9AKZ0</accession>
<dbReference type="RefSeq" id="WP_234275683.1">
    <property type="nucleotide sequence ID" value="NZ_JABFTT010000021.1"/>
</dbReference>
<dbReference type="InterPro" id="IPR001279">
    <property type="entry name" value="Metallo-B-lactamas"/>
</dbReference>
<reference evidence="2 3" key="1">
    <citation type="journal article" date="2021" name="Front. Microbiol.">
        <title>Aerobic Denitrification and Heterotrophic Sulfur Oxidation in the Genus Halomonas Revealed by Six Novel Species Characterizations and Genome-Based Analysis.</title>
        <authorList>
            <person name="Wang L."/>
            <person name="Shao Z."/>
        </authorList>
    </citation>
    <scope>NUCLEOTIDE SEQUENCE [LARGE SCALE GENOMIC DNA]</scope>
    <source>
        <strain evidence="2 3">MCCC 1A11036</strain>
    </source>
</reference>
<protein>
    <submittedName>
        <fullName evidence="2">3',5'-cyclic-nucleotide phosphodiesterase</fullName>
    </submittedName>
</protein>
<dbReference type="PANTHER" id="PTHR46018">
    <property type="entry name" value="ZINC PHOSPHODIESTERASE ELAC PROTEIN 1"/>
    <property type="match status" value="1"/>
</dbReference>
<dbReference type="Pfam" id="PF12706">
    <property type="entry name" value="Lactamase_B_2"/>
    <property type="match status" value="1"/>
</dbReference>
<dbReference type="PRINTS" id="PR00388">
    <property type="entry name" value="PDIESTERASE2"/>
</dbReference>
<evidence type="ECO:0000313" key="3">
    <source>
        <dbReference type="Proteomes" id="UP001320122"/>
    </source>
</evidence>
<name>A0ABS9AKZ0_9GAMM</name>
<dbReference type="CDD" id="cd07735">
    <property type="entry name" value="class_II_PDE_MBL-fold"/>
    <property type="match status" value="1"/>
</dbReference>
<organism evidence="2 3">
    <name type="scientific">Billgrantia zhangzhouensis</name>
    <dbReference type="NCBI Taxonomy" id="2733481"/>
    <lineage>
        <taxon>Bacteria</taxon>
        <taxon>Pseudomonadati</taxon>
        <taxon>Pseudomonadota</taxon>
        <taxon>Gammaproteobacteria</taxon>
        <taxon>Oceanospirillales</taxon>
        <taxon>Halomonadaceae</taxon>
        <taxon>Billgrantia</taxon>
    </lineage>
</organism>
<dbReference type="Gene3D" id="3.60.15.10">
    <property type="entry name" value="Ribonuclease Z/Hydroxyacylglutathione hydrolase-like"/>
    <property type="match status" value="1"/>
</dbReference>
<feature type="domain" description="Metallo-beta-lactamase" evidence="1">
    <location>
        <begin position="15"/>
        <end position="194"/>
    </location>
</feature>
<dbReference type="Proteomes" id="UP001320122">
    <property type="component" value="Unassembled WGS sequence"/>
</dbReference>
<dbReference type="SMART" id="SM00849">
    <property type="entry name" value="Lactamase_B"/>
    <property type="match status" value="1"/>
</dbReference>
<sequence>MKINVLGASGGLGDGSATTAILVGETVLLDAGTGLTHLSVDDAAAIQHVFLSHAHLDHVVGLPLLVDTLFERLSDTRRSLTVHALPAVIDILKKHLFNQHLWPDFSTLPTRNRAVMRLSPLTPGHTIVCQDRQPMNVTPFLVTHRVPACGFHVESPDTRFVFSGDTTLDASMLSRLNALGQIDILMLECAFPNHHHRLAESSGHMTPALVAELLRRLNQAPAQIWISHLKPEYRQQVIAELEAALYGQRWLCL</sequence>
<dbReference type="InterPro" id="IPR036866">
    <property type="entry name" value="RibonucZ/Hydroxyglut_hydro"/>
</dbReference>
<dbReference type="SUPFAM" id="SSF56281">
    <property type="entry name" value="Metallo-hydrolase/oxidoreductase"/>
    <property type="match status" value="1"/>
</dbReference>
<keyword evidence="3" id="KW-1185">Reference proteome</keyword>
<dbReference type="EMBL" id="JABFTT010000021">
    <property type="protein sequence ID" value="MCE8022412.1"/>
    <property type="molecule type" value="Genomic_DNA"/>
</dbReference>
<proteinExistence type="predicted"/>